<dbReference type="AlphaFoldDB" id="A0A6L6JJM6"/>
<keyword evidence="1" id="KW-0812">Transmembrane</keyword>
<reference evidence="2 3" key="1">
    <citation type="submission" date="2019-11" db="EMBL/GenBank/DDBJ databases">
        <authorList>
            <person name="Dong K."/>
        </authorList>
    </citation>
    <scope>NUCLEOTIDE SEQUENCE [LARGE SCALE GENOMIC DNA]</scope>
    <source>
        <strain evidence="2 3">NBRC 111993</strain>
    </source>
</reference>
<comment type="caution">
    <text evidence="2">The sequence shown here is derived from an EMBL/GenBank/DDBJ whole genome shotgun (WGS) entry which is preliminary data.</text>
</comment>
<keyword evidence="3" id="KW-1185">Reference proteome</keyword>
<keyword evidence="1" id="KW-0472">Membrane</keyword>
<sequence>MIRTFHESLLVDGFKVPVVKLCVWFDLLRRKVYCKPTKSVPKIDPRFGKPIKAMIKDNPLFGYCTLAFLLGLNKIAVQWIFRLKNWPIIGKTVHRTVFLSREPIDCPARELPG</sequence>
<dbReference type="Proteomes" id="UP000478183">
    <property type="component" value="Unassembled WGS sequence"/>
</dbReference>
<feature type="transmembrane region" description="Helical" evidence="1">
    <location>
        <begin position="60"/>
        <end position="81"/>
    </location>
</feature>
<dbReference type="EMBL" id="WMIE01000065">
    <property type="protein sequence ID" value="MTH80354.1"/>
    <property type="molecule type" value="Genomic_DNA"/>
</dbReference>
<proteinExistence type="predicted"/>
<dbReference type="RefSeq" id="WP_155097701.1">
    <property type="nucleotide sequence ID" value="NZ_WMIE01000065.1"/>
</dbReference>
<evidence type="ECO:0000313" key="3">
    <source>
        <dbReference type="Proteomes" id="UP000478183"/>
    </source>
</evidence>
<keyword evidence="1" id="KW-1133">Transmembrane helix</keyword>
<name>A0A6L6JJM6_9RHOB</name>
<gene>
    <name evidence="2" type="ORF">GL286_22060</name>
</gene>
<protein>
    <submittedName>
        <fullName evidence="2">Uncharacterized protein</fullName>
    </submittedName>
</protein>
<organism evidence="2 3">
    <name type="scientific">Paracoccus aestuariivivens</name>
    <dbReference type="NCBI Taxonomy" id="1820333"/>
    <lineage>
        <taxon>Bacteria</taxon>
        <taxon>Pseudomonadati</taxon>
        <taxon>Pseudomonadota</taxon>
        <taxon>Alphaproteobacteria</taxon>
        <taxon>Rhodobacterales</taxon>
        <taxon>Paracoccaceae</taxon>
        <taxon>Paracoccus</taxon>
    </lineage>
</organism>
<dbReference type="OrthoDB" id="9814072at2"/>
<evidence type="ECO:0000256" key="1">
    <source>
        <dbReference type="SAM" id="Phobius"/>
    </source>
</evidence>
<accession>A0A6L6JJM6</accession>
<evidence type="ECO:0000313" key="2">
    <source>
        <dbReference type="EMBL" id="MTH80354.1"/>
    </source>
</evidence>